<proteinExistence type="predicted"/>
<reference evidence="2" key="1">
    <citation type="journal article" date="2022" name="Mol. Ecol. Resour.">
        <title>The genomes of chicory, endive, great burdock and yacon provide insights into Asteraceae palaeo-polyploidization history and plant inulin production.</title>
        <authorList>
            <person name="Fan W."/>
            <person name="Wang S."/>
            <person name="Wang H."/>
            <person name="Wang A."/>
            <person name="Jiang F."/>
            <person name="Liu H."/>
            <person name="Zhao H."/>
            <person name="Xu D."/>
            <person name="Zhang Y."/>
        </authorList>
    </citation>
    <scope>NUCLEOTIDE SEQUENCE [LARGE SCALE GENOMIC DNA]</scope>
    <source>
        <strain evidence="2">cv. Punajuju</strain>
    </source>
</reference>
<protein>
    <submittedName>
        <fullName evidence="1">Uncharacterized protein</fullName>
    </submittedName>
</protein>
<gene>
    <name evidence="1" type="ORF">L2E82_39516</name>
</gene>
<comment type="caution">
    <text evidence="1">The sequence shown here is derived from an EMBL/GenBank/DDBJ whole genome shotgun (WGS) entry which is preliminary data.</text>
</comment>
<dbReference type="EMBL" id="CM042015">
    <property type="protein sequence ID" value="KAI3709750.1"/>
    <property type="molecule type" value="Genomic_DNA"/>
</dbReference>
<organism evidence="1 2">
    <name type="scientific">Cichorium intybus</name>
    <name type="common">Chicory</name>
    <dbReference type="NCBI Taxonomy" id="13427"/>
    <lineage>
        <taxon>Eukaryota</taxon>
        <taxon>Viridiplantae</taxon>
        <taxon>Streptophyta</taxon>
        <taxon>Embryophyta</taxon>
        <taxon>Tracheophyta</taxon>
        <taxon>Spermatophyta</taxon>
        <taxon>Magnoliopsida</taxon>
        <taxon>eudicotyledons</taxon>
        <taxon>Gunneridae</taxon>
        <taxon>Pentapetalae</taxon>
        <taxon>asterids</taxon>
        <taxon>campanulids</taxon>
        <taxon>Asterales</taxon>
        <taxon>Asteraceae</taxon>
        <taxon>Cichorioideae</taxon>
        <taxon>Cichorieae</taxon>
        <taxon>Cichoriinae</taxon>
        <taxon>Cichorium</taxon>
    </lineage>
</organism>
<dbReference type="Proteomes" id="UP001055811">
    <property type="component" value="Linkage Group LG07"/>
</dbReference>
<keyword evidence="2" id="KW-1185">Reference proteome</keyword>
<sequence length="244" mass="26871">MYIRPSVVVMFHRHSSFACFLVLSSNRKPIMNKMYNLVDSDFSFLESLSSYLHDDQSENILHNPSDFPVFDNDLSFSAISEASSIDIDREISSIFAANSCSGEVYSWSSGYNTDDPIGPLPDMDEFEISSLLHGYSDDILSVPISSDTLNSTILATTGNELPEISADIPVIGSDVSGNCLPSMVESAVNMPLKWDFSTGNVVVIDEEVFSNGEDHNSPPCVKEVISDDVKTFEAPAFPSQQERR</sequence>
<accession>A0ACB9AMT2</accession>
<evidence type="ECO:0000313" key="2">
    <source>
        <dbReference type="Proteomes" id="UP001055811"/>
    </source>
</evidence>
<reference evidence="1 2" key="2">
    <citation type="journal article" date="2022" name="Mol. Ecol. Resour.">
        <title>The genomes of chicory, endive, great burdock and yacon provide insights into Asteraceae paleo-polyploidization history and plant inulin production.</title>
        <authorList>
            <person name="Fan W."/>
            <person name="Wang S."/>
            <person name="Wang H."/>
            <person name="Wang A."/>
            <person name="Jiang F."/>
            <person name="Liu H."/>
            <person name="Zhao H."/>
            <person name="Xu D."/>
            <person name="Zhang Y."/>
        </authorList>
    </citation>
    <scope>NUCLEOTIDE SEQUENCE [LARGE SCALE GENOMIC DNA]</scope>
    <source>
        <strain evidence="2">cv. Punajuju</strain>
        <tissue evidence="1">Leaves</tissue>
    </source>
</reference>
<name>A0ACB9AMT2_CICIN</name>
<evidence type="ECO:0000313" key="1">
    <source>
        <dbReference type="EMBL" id="KAI3709750.1"/>
    </source>
</evidence>